<evidence type="ECO:0000313" key="1">
    <source>
        <dbReference type="EMBL" id="PMD40570.1"/>
    </source>
</evidence>
<protein>
    <submittedName>
        <fullName evidence="1">Uncharacterized protein</fullName>
    </submittedName>
</protein>
<dbReference type="AlphaFoldDB" id="A0A2J6RPY4"/>
<reference evidence="1 2" key="1">
    <citation type="submission" date="2016-04" db="EMBL/GenBank/DDBJ databases">
        <title>A degradative enzymes factory behind the ericoid mycorrhizal symbiosis.</title>
        <authorList>
            <consortium name="DOE Joint Genome Institute"/>
            <person name="Martino E."/>
            <person name="Morin E."/>
            <person name="Grelet G."/>
            <person name="Kuo A."/>
            <person name="Kohler A."/>
            <person name="Daghino S."/>
            <person name="Barry K."/>
            <person name="Choi C."/>
            <person name="Cichocki N."/>
            <person name="Clum A."/>
            <person name="Copeland A."/>
            <person name="Hainaut M."/>
            <person name="Haridas S."/>
            <person name="Labutti K."/>
            <person name="Lindquist E."/>
            <person name="Lipzen A."/>
            <person name="Khouja H.-R."/>
            <person name="Murat C."/>
            <person name="Ohm R."/>
            <person name="Olson A."/>
            <person name="Spatafora J."/>
            <person name="Veneault-Fourrey C."/>
            <person name="Henrissat B."/>
            <person name="Grigoriev I."/>
            <person name="Martin F."/>
            <person name="Perotto S."/>
        </authorList>
    </citation>
    <scope>NUCLEOTIDE SEQUENCE [LARGE SCALE GENOMIC DNA]</scope>
    <source>
        <strain evidence="1 2">F</strain>
    </source>
</reference>
<organism evidence="1 2">
    <name type="scientific">Hyaloscypha variabilis (strain UAMH 11265 / GT02V1 / F)</name>
    <name type="common">Meliniomyces variabilis</name>
    <dbReference type="NCBI Taxonomy" id="1149755"/>
    <lineage>
        <taxon>Eukaryota</taxon>
        <taxon>Fungi</taxon>
        <taxon>Dikarya</taxon>
        <taxon>Ascomycota</taxon>
        <taxon>Pezizomycotina</taxon>
        <taxon>Leotiomycetes</taxon>
        <taxon>Helotiales</taxon>
        <taxon>Hyaloscyphaceae</taxon>
        <taxon>Hyaloscypha</taxon>
        <taxon>Hyaloscypha variabilis</taxon>
    </lineage>
</organism>
<accession>A0A2J6RPY4</accession>
<dbReference type="Proteomes" id="UP000235786">
    <property type="component" value="Unassembled WGS sequence"/>
</dbReference>
<evidence type="ECO:0000313" key="2">
    <source>
        <dbReference type="Proteomes" id="UP000235786"/>
    </source>
</evidence>
<proteinExistence type="predicted"/>
<keyword evidence="2" id="KW-1185">Reference proteome</keyword>
<name>A0A2J6RPY4_HYAVF</name>
<gene>
    <name evidence="1" type="ORF">L207DRAFT_341603</name>
</gene>
<sequence>MPVMVWARSSAGRRRFRRRGYIFSEVGVLSIQLSKSRNDVDRLGITLRRKRGAVGGGLYFGNYYIDAFLTACLLGCLTSRSLHEWDWGSAHMKWYAVAWRCDLIQGGASQECLSLIHVCARNTPLILANGDVVRWKRSRWFNHFVEML</sequence>
<dbReference type="EMBL" id="KZ613945">
    <property type="protein sequence ID" value="PMD40570.1"/>
    <property type="molecule type" value="Genomic_DNA"/>
</dbReference>